<accession>A0A1I6C085</accession>
<reference evidence="1 2" key="1">
    <citation type="submission" date="2016-10" db="EMBL/GenBank/DDBJ databases">
        <authorList>
            <person name="Varghese N."/>
            <person name="Submissions S."/>
        </authorList>
    </citation>
    <scope>NUCLEOTIDE SEQUENCE [LARGE SCALE GENOMIC DNA]</scope>
    <source>
        <strain evidence="1 2">DSM 13796</strain>
    </source>
</reference>
<dbReference type="RefSeq" id="WP_061802882.1">
    <property type="nucleotide sequence ID" value="NZ_FOXX01000019.1"/>
</dbReference>
<evidence type="ECO:0000313" key="1">
    <source>
        <dbReference type="EMBL" id="SFQ86569.1"/>
    </source>
</evidence>
<comment type="caution">
    <text evidence="1">The sequence shown here is derived from an EMBL/GenBank/DDBJ whole genome shotgun (WGS) entry which is preliminary data.</text>
</comment>
<protein>
    <submittedName>
        <fullName evidence="1">Uncharacterized protein</fullName>
    </submittedName>
</protein>
<dbReference type="EMBL" id="FOXX01000019">
    <property type="protein sequence ID" value="SFQ86569.1"/>
    <property type="molecule type" value="Genomic_DNA"/>
</dbReference>
<dbReference type="GeneID" id="93713194"/>
<gene>
    <name evidence="1" type="ORF">SAMN02745910_04670</name>
</gene>
<name>A0A1I6C085_9BACI</name>
<dbReference type="Proteomes" id="UP000182762">
    <property type="component" value="Unassembled WGS sequence"/>
</dbReference>
<keyword evidence="2" id="KW-1185">Reference proteome</keyword>
<sequence>MKSLFLNVEHEVKFSKIRSEMNEERRFNSHYLAVAFLMAGNTKLEALIKPYFEGKVYEVREFDKCVETNLLAKLAIHILTKKEDVSPVDLIANLNKQHLKLAVNAMMMCKEKVTRNEYKMENEKFYT</sequence>
<proteinExistence type="predicted"/>
<evidence type="ECO:0000313" key="2">
    <source>
        <dbReference type="Proteomes" id="UP000182762"/>
    </source>
</evidence>
<organism evidence="1 2">
    <name type="scientific">Priestia endophytica DSM 13796</name>
    <dbReference type="NCBI Taxonomy" id="1121089"/>
    <lineage>
        <taxon>Bacteria</taxon>
        <taxon>Bacillati</taxon>
        <taxon>Bacillota</taxon>
        <taxon>Bacilli</taxon>
        <taxon>Bacillales</taxon>
        <taxon>Bacillaceae</taxon>
        <taxon>Priestia</taxon>
    </lineage>
</organism>